<comment type="caution">
    <text evidence="1">The sequence shown here is derived from an EMBL/GenBank/DDBJ whole genome shotgun (WGS) entry which is preliminary data.</text>
</comment>
<organism evidence="1 2">
    <name type="scientific">Dactylosporangium sucinum</name>
    <dbReference type="NCBI Taxonomy" id="1424081"/>
    <lineage>
        <taxon>Bacteria</taxon>
        <taxon>Bacillati</taxon>
        <taxon>Actinomycetota</taxon>
        <taxon>Actinomycetes</taxon>
        <taxon>Micromonosporales</taxon>
        <taxon>Micromonosporaceae</taxon>
        <taxon>Dactylosporangium</taxon>
    </lineage>
</organism>
<dbReference type="Proteomes" id="UP000642070">
    <property type="component" value="Unassembled WGS sequence"/>
</dbReference>
<evidence type="ECO:0000313" key="1">
    <source>
        <dbReference type="EMBL" id="GGM18630.1"/>
    </source>
</evidence>
<sequence>MAAGRYRCDSPGADSLTMTVHLQRNDGSSWTTISGQSFTAAGVATTLQRRNSERTRQIAVPCARGNYRTWVEATVVSRGVTRKLSENSGERLDPCS</sequence>
<dbReference type="AlphaFoldDB" id="A0A917WP79"/>
<accession>A0A917WP79</accession>
<reference evidence="1" key="1">
    <citation type="journal article" date="2014" name="Int. J. Syst. Evol. Microbiol.">
        <title>Complete genome sequence of Corynebacterium casei LMG S-19264T (=DSM 44701T), isolated from a smear-ripened cheese.</title>
        <authorList>
            <consortium name="US DOE Joint Genome Institute (JGI-PGF)"/>
            <person name="Walter F."/>
            <person name="Albersmeier A."/>
            <person name="Kalinowski J."/>
            <person name="Ruckert C."/>
        </authorList>
    </citation>
    <scope>NUCLEOTIDE SEQUENCE</scope>
    <source>
        <strain evidence="1">JCM 19831</strain>
    </source>
</reference>
<gene>
    <name evidence="1" type="ORF">GCM10007977_019920</name>
</gene>
<evidence type="ECO:0000313" key="2">
    <source>
        <dbReference type="Proteomes" id="UP000642070"/>
    </source>
</evidence>
<name>A0A917WP79_9ACTN</name>
<proteinExistence type="predicted"/>
<reference evidence="1" key="2">
    <citation type="submission" date="2020-09" db="EMBL/GenBank/DDBJ databases">
        <authorList>
            <person name="Sun Q."/>
            <person name="Ohkuma M."/>
        </authorList>
    </citation>
    <scope>NUCLEOTIDE SEQUENCE</scope>
    <source>
        <strain evidence="1">JCM 19831</strain>
    </source>
</reference>
<protein>
    <submittedName>
        <fullName evidence="1">Uncharacterized protein</fullName>
    </submittedName>
</protein>
<keyword evidence="2" id="KW-1185">Reference proteome</keyword>
<dbReference type="EMBL" id="BMPI01000008">
    <property type="protein sequence ID" value="GGM18630.1"/>
    <property type="molecule type" value="Genomic_DNA"/>
</dbReference>